<dbReference type="InterPro" id="IPR027417">
    <property type="entry name" value="P-loop_NTPase"/>
</dbReference>
<feature type="transmembrane region" description="Helical" evidence="14">
    <location>
        <begin position="45"/>
        <end position="64"/>
    </location>
</feature>
<dbReference type="HAMAP" id="MF_01458">
    <property type="entry name" value="FtsH"/>
    <property type="match status" value="1"/>
</dbReference>
<evidence type="ECO:0000256" key="10">
    <source>
        <dbReference type="ARBA" id="ARBA00022989"/>
    </source>
</evidence>
<reference evidence="19" key="1">
    <citation type="submission" date="2011-02" db="EMBL/GenBank/DDBJ databases">
        <title>The complete genome of Planctomyces brasiliensis DSM 5305.</title>
        <authorList>
            <person name="Lucas S."/>
            <person name="Copeland A."/>
            <person name="Lapidus A."/>
            <person name="Bruce D."/>
            <person name="Goodwin L."/>
            <person name="Pitluck S."/>
            <person name="Kyrpides N."/>
            <person name="Mavromatis K."/>
            <person name="Pagani I."/>
            <person name="Ivanova N."/>
            <person name="Ovchinnikova G."/>
            <person name="Lu M."/>
            <person name="Detter J.C."/>
            <person name="Han C."/>
            <person name="Land M."/>
            <person name="Hauser L."/>
            <person name="Markowitz V."/>
            <person name="Cheng J.-F."/>
            <person name="Hugenholtz P."/>
            <person name="Woyke T."/>
            <person name="Wu D."/>
            <person name="Tindall B."/>
            <person name="Pomrenke H.G."/>
            <person name="Brambilla E."/>
            <person name="Klenk H.-P."/>
            <person name="Eisen J.A."/>
        </authorList>
    </citation>
    <scope>NUCLEOTIDE SEQUENCE [LARGE SCALE GENOMIC DNA]</scope>
    <source>
        <strain evidence="19">ATCC 49424 / DSM 5305 / JCM 21570 / NBRC 103401 / IFAM 1448</strain>
    </source>
</reference>
<evidence type="ECO:0000313" key="19">
    <source>
        <dbReference type="Proteomes" id="UP000006860"/>
    </source>
</evidence>
<keyword evidence="9 14" id="KW-0067">ATP-binding</keyword>
<dbReference type="GO" id="GO:0030163">
    <property type="term" value="P:protein catabolic process"/>
    <property type="evidence" value="ECO:0007669"/>
    <property type="project" value="UniProtKB-UniRule"/>
</dbReference>
<dbReference type="InterPro" id="IPR005936">
    <property type="entry name" value="FtsH"/>
</dbReference>
<comment type="similarity">
    <text evidence="13 14">In the central section; belongs to the AAA ATPase family.</text>
</comment>
<dbReference type="NCBIfam" id="TIGR01241">
    <property type="entry name" value="FtsH_fam"/>
    <property type="match status" value="1"/>
</dbReference>
<evidence type="ECO:0000256" key="15">
    <source>
        <dbReference type="RuleBase" id="RU003651"/>
    </source>
</evidence>
<keyword evidence="6 14" id="KW-0547">Nucleotide-binding</keyword>
<name>F0SNU2_RUBBR</name>
<dbReference type="EMBL" id="CP002546">
    <property type="protein sequence ID" value="ADY60018.1"/>
    <property type="molecule type" value="Genomic_DNA"/>
</dbReference>
<dbReference type="Pfam" id="PF01434">
    <property type="entry name" value="Peptidase_M41"/>
    <property type="match status" value="1"/>
</dbReference>
<proteinExistence type="inferred from homology"/>
<dbReference type="InterPro" id="IPR037219">
    <property type="entry name" value="Peptidase_M41-like"/>
</dbReference>
<dbReference type="PROSITE" id="PS00674">
    <property type="entry name" value="AAA"/>
    <property type="match status" value="1"/>
</dbReference>
<dbReference type="EC" id="3.4.24.-" evidence="14"/>
<evidence type="ECO:0000256" key="4">
    <source>
        <dbReference type="ARBA" id="ARBA00022692"/>
    </source>
</evidence>
<comment type="function">
    <text evidence="14">Acts as a processive, ATP-dependent zinc metallopeptidase for both cytoplasmic and membrane proteins. Plays a role in the quality control of integral membrane proteins.</text>
</comment>
<dbReference type="GO" id="GO:0004222">
    <property type="term" value="F:metalloendopeptidase activity"/>
    <property type="evidence" value="ECO:0007669"/>
    <property type="project" value="InterPro"/>
</dbReference>
<feature type="transmembrane region" description="Helical" evidence="14">
    <location>
        <begin position="207"/>
        <end position="224"/>
    </location>
</feature>
<evidence type="ECO:0000256" key="2">
    <source>
        <dbReference type="ARBA" id="ARBA00010044"/>
    </source>
</evidence>
<dbReference type="FunFam" id="1.10.8.60:FF:000001">
    <property type="entry name" value="ATP-dependent zinc metalloprotease FtsH"/>
    <property type="match status" value="1"/>
</dbReference>
<evidence type="ECO:0000256" key="12">
    <source>
        <dbReference type="ARBA" id="ARBA00023136"/>
    </source>
</evidence>
<keyword evidence="10 14" id="KW-1133">Transmembrane helix</keyword>
<comment type="similarity">
    <text evidence="2 14">In the C-terminal section; belongs to the peptidase M41 family.</text>
</comment>
<dbReference type="PANTHER" id="PTHR23076:SF97">
    <property type="entry name" value="ATP-DEPENDENT ZINC METALLOPROTEASE YME1L1"/>
    <property type="match status" value="1"/>
</dbReference>
<dbReference type="InterPro" id="IPR003960">
    <property type="entry name" value="ATPase_AAA_CS"/>
</dbReference>
<sequence>MPAQVILYMNKSKFDPNSSGNGDSENPKGPNKSKKNDKRPASTSFWILLIGGVLLAAVITQITTDNRSKRIKLSEFQQGLESGKYTSSNVHEVVFGMTSITFQNMSKEQAASLGDNGDESEEEASEKSSEETIDEEATSDEPAASSAEDTENSSSESETADKPQELQKYRIYLVGIADGTIATLQQTLQEKGIEYDGSSPPAQVESLLYLLFLVLFILFFIMMFRRMGGAGSAMSFGRSRGKLISQEDVKTTFNDVAGIEEAVGELREIVEFLRTPAKYQALGGRIPRGVLLVGPPGTGKTLLAKAVAGEAGVPFYGLSGSDFVEMFVGVGAARVRDTFQQAIQRSPSIIFIDELDALGKTRGSGMPGGHDEREQTLNALLVEMDGFSSDQSVIVMGATNRPETLDPALMRPGRFDRHVLVDKPDYKGREAILKVHSSRIKMDENVNLARLAKLTPGFSGADLANLANEAALLAARNDRKAVQMTDFEEAIERVIAGLEKTTRIIGEDEKTRVAYHESGHALIATALPNTDPVHKISIIPRGFGALGYILQRPTDDRFLVTQSELENRICVMLGGLASEQLIYKEHSTGAQNDLERASDLARRMVTEFGMSPTLGTVNYQTSRRSPFLAGSGGSADYEHSQDTLREVDLEVKRIIDQCLTKVAGMLEKYQVILEHMTRDLIEMEVMDSMQLSKILEQYEWGPQIQHTDGHIVSSGAADESQPEKTTEENPEPTSDAGETPADDDPNPPSPS</sequence>
<dbReference type="STRING" id="756272.Plabr_2417"/>
<comment type="subcellular location">
    <subcellularLocation>
        <location evidence="14">Cell inner membrane</location>
        <topology evidence="14">Multi-pass membrane protein</topology>
        <orientation evidence="14">Cytoplasmic side</orientation>
    </subcellularLocation>
    <subcellularLocation>
        <location evidence="1">Membrane</location>
    </subcellularLocation>
</comment>
<feature type="domain" description="AAA+ ATPase" evidence="17">
    <location>
        <begin position="286"/>
        <end position="425"/>
    </location>
</feature>
<feature type="binding site" evidence="14">
    <location>
        <position position="516"/>
    </location>
    <ligand>
        <name>Zn(2+)</name>
        <dbReference type="ChEBI" id="CHEBI:29105"/>
        <note>catalytic</note>
    </ligand>
</feature>
<feature type="compositionally biased region" description="Low complexity" evidence="16">
    <location>
        <begin position="143"/>
        <end position="157"/>
    </location>
</feature>
<dbReference type="InterPro" id="IPR003959">
    <property type="entry name" value="ATPase_AAA_core"/>
</dbReference>
<feature type="binding site" evidence="14">
    <location>
        <position position="593"/>
    </location>
    <ligand>
        <name>Zn(2+)</name>
        <dbReference type="ChEBI" id="CHEBI:29105"/>
        <note>catalytic</note>
    </ligand>
</feature>
<gene>
    <name evidence="14" type="primary">ftsH</name>
    <name evidence="18" type="ordered locus">Plabr_2417</name>
</gene>
<dbReference type="Pfam" id="PF00004">
    <property type="entry name" value="AAA"/>
    <property type="match status" value="1"/>
</dbReference>
<dbReference type="InterPro" id="IPR041569">
    <property type="entry name" value="AAA_lid_3"/>
</dbReference>
<evidence type="ECO:0000256" key="13">
    <source>
        <dbReference type="ARBA" id="ARBA00061570"/>
    </source>
</evidence>
<evidence type="ECO:0000256" key="5">
    <source>
        <dbReference type="ARBA" id="ARBA00022723"/>
    </source>
</evidence>
<keyword evidence="14" id="KW-0997">Cell inner membrane</keyword>
<dbReference type="Pfam" id="PF17862">
    <property type="entry name" value="AAA_lid_3"/>
    <property type="match status" value="1"/>
</dbReference>
<comment type="subunit">
    <text evidence="14">Homohexamer.</text>
</comment>
<evidence type="ECO:0000256" key="6">
    <source>
        <dbReference type="ARBA" id="ARBA00022741"/>
    </source>
</evidence>
<feature type="binding site" evidence="14">
    <location>
        <begin position="294"/>
        <end position="301"/>
    </location>
    <ligand>
        <name>ATP</name>
        <dbReference type="ChEBI" id="CHEBI:30616"/>
    </ligand>
</feature>
<dbReference type="GO" id="GO:0005524">
    <property type="term" value="F:ATP binding"/>
    <property type="evidence" value="ECO:0007669"/>
    <property type="project" value="UniProtKB-UniRule"/>
</dbReference>
<evidence type="ECO:0000256" key="1">
    <source>
        <dbReference type="ARBA" id="ARBA00004370"/>
    </source>
</evidence>
<feature type="binding site" evidence="14">
    <location>
        <position position="520"/>
    </location>
    <ligand>
        <name>Zn(2+)</name>
        <dbReference type="ChEBI" id="CHEBI:29105"/>
        <note>catalytic</note>
    </ligand>
</feature>
<dbReference type="Gene3D" id="3.40.50.300">
    <property type="entry name" value="P-loop containing nucleotide triphosphate hydrolases"/>
    <property type="match status" value="1"/>
</dbReference>
<dbReference type="GO" id="GO:0006508">
    <property type="term" value="P:proteolysis"/>
    <property type="evidence" value="ECO:0007669"/>
    <property type="project" value="UniProtKB-KW"/>
</dbReference>
<protein>
    <recommendedName>
        <fullName evidence="14">ATP-dependent zinc metalloprotease FtsH</fullName>
        <ecNumber evidence="14">3.4.24.-</ecNumber>
    </recommendedName>
</protein>
<dbReference type="GO" id="GO:0016887">
    <property type="term" value="F:ATP hydrolysis activity"/>
    <property type="evidence" value="ECO:0007669"/>
    <property type="project" value="UniProtKB-UniRule"/>
</dbReference>
<dbReference type="SUPFAM" id="SSF52540">
    <property type="entry name" value="P-loop containing nucleoside triphosphate hydrolases"/>
    <property type="match status" value="1"/>
</dbReference>
<dbReference type="AlphaFoldDB" id="F0SNU2"/>
<dbReference type="InterPro" id="IPR000642">
    <property type="entry name" value="Peptidase_M41"/>
</dbReference>
<feature type="compositionally biased region" description="Polar residues" evidence="16">
    <location>
        <begin position="15"/>
        <end position="24"/>
    </location>
</feature>
<dbReference type="GO" id="GO:0008270">
    <property type="term" value="F:zinc ion binding"/>
    <property type="evidence" value="ECO:0007669"/>
    <property type="project" value="UniProtKB-UniRule"/>
</dbReference>
<feature type="region of interest" description="Disordered" evidence="16">
    <location>
        <begin position="109"/>
        <end position="162"/>
    </location>
</feature>
<comment type="cofactor">
    <cofactor evidence="14">
        <name>Zn(2+)</name>
        <dbReference type="ChEBI" id="CHEBI:29105"/>
    </cofactor>
    <text evidence="14">Binds 1 zinc ion per subunit.</text>
</comment>
<evidence type="ECO:0000259" key="17">
    <source>
        <dbReference type="SMART" id="SM00382"/>
    </source>
</evidence>
<dbReference type="HOGENOM" id="CLU_000688_16_2_0"/>
<keyword evidence="12 14" id="KW-0472">Membrane</keyword>
<dbReference type="SUPFAM" id="SSF140990">
    <property type="entry name" value="FtsH protease domain-like"/>
    <property type="match status" value="1"/>
</dbReference>
<feature type="region of interest" description="Disordered" evidence="16">
    <location>
        <begin position="9"/>
        <end position="39"/>
    </location>
</feature>
<evidence type="ECO:0000256" key="8">
    <source>
        <dbReference type="ARBA" id="ARBA00022833"/>
    </source>
</evidence>
<evidence type="ECO:0000256" key="14">
    <source>
        <dbReference type="HAMAP-Rule" id="MF_01458"/>
    </source>
</evidence>
<keyword evidence="4 14" id="KW-0812">Transmembrane</keyword>
<dbReference type="KEGG" id="pbs:Plabr_2417"/>
<organism evidence="18 19">
    <name type="scientific">Rubinisphaera brasiliensis (strain ATCC 49424 / DSM 5305 / JCM 21570 / IAM 15109 / NBRC 103401 / IFAM 1448)</name>
    <name type="common">Planctomyces brasiliensis</name>
    <dbReference type="NCBI Taxonomy" id="756272"/>
    <lineage>
        <taxon>Bacteria</taxon>
        <taxon>Pseudomonadati</taxon>
        <taxon>Planctomycetota</taxon>
        <taxon>Planctomycetia</taxon>
        <taxon>Planctomycetales</taxon>
        <taxon>Planctomycetaceae</taxon>
        <taxon>Rubinisphaera</taxon>
    </lineage>
</organism>
<dbReference type="SMART" id="SM00382">
    <property type="entry name" value="AAA"/>
    <property type="match status" value="1"/>
</dbReference>
<evidence type="ECO:0000256" key="7">
    <source>
        <dbReference type="ARBA" id="ARBA00022801"/>
    </source>
</evidence>
<accession>F0SNU2</accession>
<evidence type="ECO:0000313" key="18">
    <source>
        <dbReference type="EMBL" id="ADY60018.1"/>
    </source>
</evidence>
<keyword evidence="11 14" id="KW-0482">Metalloprotease</keyword>
<keyword evidence="3 14" id="KW-0645">Protease</keyword>
<dbReference type="GO" id="GO:0004176">
    <property type="term" value="F:ATP-dependent peptidase activity"/>
    <property type="evidence" value="ECO:0007669"/>
    <property type="project" value="InterPro"/>
</dbReference>
<dbReference type="InterPro" id="IPR003593">
    <property type="entry name" value="AAA+_ATPase"/>
</dbReference>
<evidence type="ECO:0000256" key="16">
    <source>
        <dbReference type="SAM" id="MobiDB-lite"/>
    </source>
</evidence>
<keyword evidence="14" id="KW-1003">Cell membrane</keyword>
<keyword evidence="8 14" id="KW-0862">Zinc</keyword>
<evidence type="ECO:0000256" key="3">
    <source>
        <dbReference type="ARBA" id="ARBA00022670"/>
    </source>
</evidence>
<dbReference type="FunFam" id="1.20.58.760:FF:000001">
    <property type="entry name" value="ATP-dependent zinc metalloprotease FtsH"/>
    <property type="match status" value="1"/>
</dbReference>
<keyword evidence="5 14" id="KW-0479">Metal-binding</keyword>
<comment type="similarity">
    <text evidence="15">Belongs to the AAA ATPase family.</text>
</comment>
<dbReference type="FunFam" id="3.40.50.300:FF:000001">
    <property type="entry name" value="ATP-dependent zinc metalloprotease FtsH"/>
    <property type="match status" value="1"/>
</dbReference>
<feature type="region of interest" description="Disordered" evidence="16">
    <location>
        <begin position="711"/>
        <end position="751"/>
    </location>
</feature>
<dbReference type="Gene3D" id="1.20.58.760">
    <property type="entry name" value="Peptidase M41"/>
    <property type="match status" value="1"/>
</dbReference>
<evidence type="ECO:0000256" key="9">
    <source>
        <dbReference type="ARBA" id="ARBA00022840"/>
    </source>
</evidence>
<keyword evidence="19" id="KW-1185">Reference proteome</keyword>
<dbReference type="Proteomes" id="UP000006860">
    <property type="component" value="Chromosome"/>
</dbReference>
<dbReference type="Gene3D" id="1.10.8.60">
    <property type="match status" value="1"/>
</dbReference>
<dbReference type="PANTHER" id="PTHR23076">
    <property type="entry name" value="METALLOPROTEASE M41 FTSH"/>
    <property type="match status" value="1"/>
</dbReference>
<evidence type="ECO:0000256" key="11">
    <source>
        <dbReference type="ARBA" id="ARBA00023049"/>
    </source>
</evidence>
<keyword evidence="7 14" id="KW-0378">Hydrolase</keyword>
<dbReference type="CDD" id="cd19501">
    <property type="entry name" value="RecA-like_FtsH"/>
    <property type="match status" value="1"/>
</dbReference>
<dbReference type="eggNOG" id="COG0465">
    <property type="taxonomic scope" value="Bacteria"/>
</dbReference>
<feature type="active site" evidence="14">
    <location>
        <position position="517"/>
    </location>
</feature>
<dbReference type="GO" id="GO:0005886">
    <property type="term" value="C:plasma membrane"/>
    <property type="evidence" value="ECO:0007669"/>
    <property type="project" value="UniProtKB-SubCell"/>
</dbReference>